<organism evidence="1">
    <name type="scientific">Arion vulgaris</name>
    <dbReference type="NCBI Taxonomy" id="1028688"/>
    <lineage>
        <taxon>Eukaryota</taxon>
        <taxon>Metazoa</taxon>
        <taxon>Spiralia</taxon>
        <taxon>Lophotrochozoa</taxon>
        <taxon>Mollusca</taxon>
        <taxon>Gastropoda</taxon>
        <taxon>Heterobranchia</taxon>
        <taxon>Euthyneura</taxon>
        <taxon>Panpulmonata</taxon>
        <taxon>Eupulmonata</taxon>
        <taxon>Stylommatophora</taxon>
        <taxon>Helicina</taxon>
        <taxon>Arionoidea</taxon>
        <taxon>Arionidae</taxon>
        <taxon>Arion</taxon>
    </lineage>
</organism>
<gene>
    <name evidence="1" type="primary">ORF43295</name>
</gene>
<sequence length="59" mass="6739">MTRTQKKCSSQLVNMVKQKCNIGITSKMIRKNEHERSHLNFGNTVKVLNHDTLGTHSSK</sequence>
<reference evidence="1" key="1">
    <citation type="submission" date="2014-12" db="EMBL/GenBank/DDBJ databases">
        <title>Insight into the proteome of Arion vulgaris.</title>
        <authorList>
            <person name="Aradska J."/>
            <person name="Bulat T."/>
            <person name="Smidak R."/>
            <person name="Sarate P."/>
            <person name="Gangsoo J."/>
            <person name="Sialana F."/>
            <person name="Bilban M."/>
            <person name="Lubec G."/>
        </authorList>
    </citation>
    <scope>NUCLEOTIDE SEQUENCE</scope>
    <source>
        <tissue evidence="1">Skin</tissue>
    </source>
</reference>
<dbReference type="AlphaFoldDB" id="A0A0B6YZV8"/>
<evidence type="ECO:0000313" key="1">
    <source>
        <dbReference type="EMBL" id="CEK61793.1"/>
    </source>
</evidence>
<protein>
    <submittedName>
        <fullName evidence="1">Uncharacterized protein</fullName>
    </submittedName>
</protein>
<accession>A0A0B6YZV8</accession>
<dbReference type="EMBL" id="HACG01014928">
    <property type="protein sequence ID" value="CEK61793.1"/>
    <property type="molecule type" value="Transcribed_RNA"/>
</dbReference>
<name>A0A0B6YZV8_9EUPU</name>
<proteinExistence type="predicted"/>